<dbReference type="PANTHER" id="PTHR43355">
    <property type="entry name" value="FLAVIN REDUCTASE (NADPH)"/>
    <property type="match status" value="1"/>
</dbReference>
<organism evidence="2 3">
    <name type="scientific">Tolumonas auensis (strain DSM 9187 / NBRC 110442 / TA 4)</name>
    <dbReference type="NCBI Taxonomy" id="595494"/>
    <lineage>
        <taxon>Bacteria</taxon>
        <taxon>Pseudomonadati</taxon>
        <taxon>Pseudomonadota</taxon>
        <taxon>Gammaproteobacteria</taxon>
        <taxon>Aeromonadales</taxon>
        <taxon>Aeromonadaceae</taxon>
        <taxon>Tolumonas</taxon>
    </lineage>
</organism>
<dbReference type="OrthoDB" id="9803892at2"/>
<dbReference type="HOGENOM" id="CLU_025711_6_2_6"/>
<dbReference type="EMBL" id="CP001616">
    <property type="protein sequence ID" value="ACQ93395.1"/>
    <property type="molecule type" value="Genomic_DNA"/>
</dbReference>
<reference evidence="3" key="1">
    <citation type="submission" date="2009-05" db="EMBL/GenBank/DDBJ databases">
        <title>Complete sequence of Tolumonas auensis DSM 9187.</title>
        <authorList>
            <consortium name="US DOE Joint Genome Institute"/>
            <person name="Lucas S."/>
            <person name="Copeland A."/>
            <person name="Lapidus A."/>
            <person name="Glavina del Rio T."/>
            <person name="Tice H."/>
            <person name="Bruce D."/>
            <person name="Goodwin L."/>
            <person name="Pitluck S."/>
            <person name="Chertkov O."/>
            <person name="Brettin T."/>
            <person name="Detter J.C."/>
            <person name="Han C."/>
            <person name="Larimer F."/>
            <person name="Land M."/>
            <person name="Hauser L."/>
            <person name="Kyrpides N."/>
            <person name="Mikhailova N."/>
            <person name="Spring S."/>
            <person name="Beller H."/>
        </authorList>
    </citation>
    <scope>NUCLEOTIDE SEQUENCE [LARGE SCALE GENOMIC DNA]</scope>
    <source>
        <strain evidence="3">DSM 9187 / TA4</strain>
    </source>
</reference>
<dbReference type="eggNOG" id="COG0702">
    <property type="taxonomic scope" value="Bacteria"/>
</dbReference>
<name>C4LFM8_TOLAT</name>
<dbReference type="InterPro" id="IPR016040">
    <property type="entry name" value="NAD(P)-bd_dom"/>
</dbReference>
<dbReference type="RefSeq" id="WP_015878866.1">
    <property type="nucleotide sequence ID" value="NC_012691.1"/>
</dbReference>
<dbReference type="GO" id="GO:0004074">
    <property type="term" value="F:biliverdin reductase [NAD(P)H] activity"/>
    <property type="evidence" value="ECO:0007669"/>
    <property type="project" value="TreeGrafter"/>
</dbReference>
<feature type="domain" description="NAD(P)-binding" evidence="1">
    <location>
        <begin position="8"/>
        <end position="96"/>
    </location>
</feature>
<accession>C4LFM8</accession>
<evidence type="ECO:0000313" key="2">
    <source>
        <dbReference type="EMBL" id="ACQ93395.1"/>
    </source>
</evidence>
<protein>
    <submittedName>
        <fullName evidence="2">NAD-dependent epimerase/dehydratase</fullName>
    </submittedName>
</protein>
<dbReference type="InterPro" id="IPR036291">
    <property type="entry name" value="NAD(P)-bd_dom_sf"/>
</dbReference>
<dbReference type="KEGG" id="tau:Tola_1785"/>
<evidence type="ECO:0000259" key="1">
    <source>
        <dbReference type="Pfam" id="PF13460"/>
    </source>
</evidence>
<dbReference type="Pfam" id="PF13460">
    <property type="entry name" value="NAD_binding_10"/>
    <property type="match status" value="1"/>
</dbReference>
<dbReference type="Gene3D" id="3.40.50.720">
    <property type="entry name" value="NAD(P)-binding Rossmann-like Domain"/>
    <property type="match status" value="1"/>
</dbReference>
<proteinExistence type="predicted"/>
<dbReference type="Proteomes" id="UP000009073">
    <property type="component" value="Chromosome"/>
</dbReference>
<gene>
    <name evidence="2" type="ordered locus">Tola_1785</name>
</gene>
<sequence length="105" mass="11579">MKNVLILGANGSLARVTTQYLLKNTDLHLSLYLRNARRLNNPDQSRVDIVDGDVMDYQKLVAAMEGQDVVYANLSGNMKAAAENIVKAMHASGLKRKMLKTLFSG</sequence>
<dbReference type="GO" id="GO:0042602">
    <property type="term" value="F:riboflavin reductase (NADPH) activity"/>
    <property type="evidence" value="ECO:0007669"/>
    <property type="project" value="TreeGrafter"/>
</dbReference>
<dbReference type="AlphaFoldDB" id="C4LFM8"/>
<keyword evidence="3" id="KW-1185">Reference proteome</keyword>
<dbReference type="PANTHER" id="PTHR43355:SF2">
    <property type="entry name" value="FLAVIN REDUCTASE (NADPH)"/>
    <property type="match status" value="1"/>
</dbReference>
<dbReference type="InterPro" id="IPR051606">
    <property type="entry name" value="Polyketide_Oxido-like"/>
</dbReference>
<dbReference type="SUPFAM" id="SSF51735">
    <property type="entry name" value="NAD(P)-binding Rossmann-fold domains"/>
    <property type="match status" value="1"/>
</dbReference>
<dbReference type="STRING" id="595494.Tola_1785"/>
<evidence type="ECO:0000313" key="3">
    <source>
        <dbReference type="Proteomes" id="UP000009073"/>
    </source>
</evidence>
<reference evidence="2 3" key="2">
    <citation type="journal article" date="2011" name="Stand. Genomic Sci.">
        <title>Complete genome sequence of Tolumonas auensis type strain (TA 4).</title>
        <authorList>
            <person name="Chertkov O."/>
            <person name="Copeland A."/>
            <person name="Lucas S."/>
            <person name="Lapidus A."/>
            <person name="Berry K.W."/>
            <person name="Detter J.C."/>
            <person name="Del Rio T.G."/>
            <person name="Hammon N."/>
            <person name="Dalin E."/>
            <person name="Tice H."/>
            <person name="Pitluck S."/>
            <person name="Richardson P."/>
            <person name="Bruce D."/>
            <person name="Goodwin L."/>
            <person name="Han C."/>
            <person name="Tapia R."/>
            <person name="Saunders E."/>
            <person name="Schmutz J."/>
            <person name="Brettin T."/>
            <person name="Larimer F."/>
            <person name="Land M."/>
            <person name="Hauser L."/>
            <person name="Spring S."/>
            <person name="Rohde M."/>
            <person name="Kyrpides N.C."/>
            <person name="Ivanova N."/>
            <person name="Goker M."/>
            <person name="Beller H.R."/>
            <person name="Klenk H.P."/>
            <person name="Woyke T."/>
        </authorList>
    </citation>
    <scope>NUCLEOTIDE SEQUENCE [LARGE SCALE GENOMIC DNA]</scope>
    <source>
        <strain evidence="3">DSM 9187 / TA4</strain>
    </source>
</reference>